<dbReference type="Proteomes" id="UP001179280">
    <property type="component" value="Unassembled WGS sequence"/>
</dbReference>
<gene>
    <name evidence="2" type="ORF">JOC54_001973</name>
</gene>
<dbReference type="RefSeq" id="WP_204465952.1">
    <property type="nucleotide sequence ID" value="NZ_JAFBCV010000005.1"/>
</dbReference>
<evidence type="ECO:0000259" key="1">
    <source>
        <dbReference type="Pfam" id="PF08281"/>
    </source>
</evidence>
<keyword evidence="3" id="KW-1185">Reference proteome</keyword>
<evidence type="ECO:0000313" key="2">
    <source>
        <dbReference type="EMBL" id="MBM7838714.1"/>
    </source>
</evidence>
<sequence length="184" mass="21498">MKKSSPSAASVERMVDLFLKEPEHKSLYDRAHAQPTNKNKQALDQAFKLFFTKIKVVQYISRLIKGYSIDFDKRTRKRQAFLSIDSNINEEDHSTLDYFIQSADVHTDSVRVNDEQGNTDELFENKLLAKSFNQLDPVQQKVLIYSFYYGYKNKEIAKELAVSEQRISYYKNRALLLLQQSVRS</sequence>
<dbReference type="InterPro" id="IPR013324">
    <property type="entry name" value="RNA_pol_sigma_r3/r4-like"/>
</dbReference>
<protein>
    <submittedName>
        <fullName evidence="2">RNA polymerase sigma factor (Sigma-70 family)</fullName>
    </submittedName>
</protein>
<dbReference type="SUPFAM" id="SSF88659">
    <property type="entry name" value="Sigma3 and sigma4 domains of RNA polymerase sigma factors"/>
    <property type="match status" value="1"/>
</dbReference>
<proteinExistence type="predicted"/>
<reference evidence="2" key="1">
    <citation type="submission" date="2021-01" db="EMBL/GenBank/DDBJ databases">
        <title>Genomic Encyclopedia of Type Strains, Phase IV (KMG-IV): sequencing the most valuable type-strain genomes for metagenomic binning, comparative biology and taxonomic classification.</title>
        <authorList>
            <person name="Goeker M."/>
        </authorList>
    </citation>
    <scope>NUCLEOTIDE SEQUENCE</scope>
    <source>
        <strain evidence="2">DSM 21943</strain>
    </source>
</reference>
<dbReference type="Gene3D" id="1.20.140.160">
    <property type="match status" value="1"/>
</dbReference>
<feature type="domain" description="RNA polymerase sigma factor 70 region 4 type 2" evidence="1">
    <location>
        <begin position="130"/>
        <end position="176"/>
    </location>
</feature>
<dbReference type="EMBL" id="JAFBCV010000005">
    <property type="protein sequence ID" value="MBM7838714.1"/>
    <property type="molecule type" value="Genomic_DNA"/>
</dbReference>
<dbReference type="Pfam" id="PF08281">
    <property type="entry name" value="Sigma70_r4_2"/>
    <property type="match status" value="1"/>
</dbReference>
<name>A0ABS2ST65_9BACI</name>
<accession>A0ABS2ST65</accession>
<evidence type="ECO:0000313" key="3">
    <source>
        <dbReference type="Proteomes" id="UP001179280"/>
    </source>
</evidence>
<dbReference type="CDD" id="cd06171">
    <property type="entry name" value="Sigma70_r4"/>
    <property type="match status" value="1"/>
</dbReference>
<dbReference type="InterPro" id="IPR013249">
    <property type="entry name" value="RNA_pol_sigma70_r4_t2"/>
</dbReference>
<dbReference type="InterPro" id="IPR014284">
    <property type="entry name" value="RNA_pol_sigma-70_dom"/>
</dbReference>
<comment type="caution">
    <text evidence="2">The sequence shown here is derived from an EMBL/GenBank/DDBJ whole genome shotgun (WGS) entry which is preliminary data.</text>
</comment>
<organism evidence="2 3">
    <name type="scientific">Shouchella xiaoxiensis</name>
    <dbReference type="NCBI Taxonomy" id="766895"/>
    <lineage>
        <taxon>Bacteria</taxon>
        <taxon>Bacillati</taxon>
        <taxon>Bacillota</taxon>
        <taxon>Bacilli</taxon>
        <taxon>Bacillales</taxon>
        <taxon>Bacillaceae</taxon>
        <taxon>Shouchella</taxon>
    </lineage>
</organism>
<dbReference type="NCBIfam" id="TIGR02937">
    <property type="entry name" value="sigma70-ECF"/>
    <property type="match status" value="1"/>
</dbReference>